<feature type="domain" description="PAC" evidence="11">
    <location>
        <begin position="212"/>
        <end position="264"/>
    </location>
</feature>
<dbReference type="PANTHER" id="PTHR43065">
    <property type="entry name" value="SENSOR HISTIDINE KINASE"/>
    <property type="match status" value="1"/>
</dbReference>
<dbReference type="STRING" id="1121448.DGI_0667"/>
<accession>T2G8U1</accession>
<dbReference type="InterPro" id="IPR005467">
    <property type="entry name" value="His_kinase_dom"/>
</dbReference>
<dbReference type="InterPro" id="IPR000014">
    <property type="entry name" value="PAS"/>
</dbReference>
<dbReference type="GO" id="GO:0005524">
    <property type="term" value="F:ATP binding"/>
    <property type="evidence" value="ECO:0007669"/>
    <property type="project" value="UniProtKB-KW"/>
</dbReference>
<dbReference type="Gene3D" id="1.10.287.130">
    <property type="match status" value="1"/>
</dbReference>
<dbReference type="PANTHER" id="PTHR43065:SF10">
    <property type="entry name" value="PEROXIDE STRESS-ACTIVATED HISTIDINE KINASE MAK3"/>
    <property type="match status" value="1"/>
</dbReference>
<evidence type="ECO:0000256" key="5">
    <source>
        <dbReference type="ARBA" id="ARBA00022741"/>
    </source>
</evidence>
<dbReference type="PROSITE" id="PS50113">
    <property type="entry name" value="PAC"/>
    <property type="match status" value="1"/>
</dbReference>
<dbReference type="PRINTS" id="PR00344">
    <property type="entry name" value="BCTRLSENSOR"/>
</dbReference>
<keyword evidence="6 12" id="KW-0418">Kinase</keyword>
<dbReference type="GO" id="GO:0000155">
    <property type="term" value="F:phosphorelay sensor kinase activity"/>
    <property type="evidence" value="ECO:0007669"/>
    <property type="project" value="InterPro"/>
</dbReference>
<proteinExistence type="predicted"/>
<gene>
    <name evidence="12" type="ORF">DGI_0667</name>
</gene>
<dbReference type="CDD" id="cd00130">
    <property type="entry name" value="PAS"/>
    <property type="match status" value="1"/>
</dbReference>
<dbReference type="Pfam" id="PF02518">
    <property type="entry name" value="HATPase_c"/>
    <property type="match status" value="1"/>
</dbReference>
<evidence type="ECO:0000256" key="8">
    <source>
        <dbReference type="ARBA" id="ARBA00023012"/>
    </source>
</evidence>
<dbReference type="EC" id="2.7.13.3" evidence="2"/>
<dbReference type="EMBL" id="CP006585">
    <property type="protein sequence ID" value="AGW12574.1"/>
    <property type="molecule type" value="Genomic_DNA"/>
</dbReference>
<dbReference type="RefSeq" id="WP_021759241.1">
    <property type="nucleotide sequence ID" value="NC_022444.1"/>
</dbReference>
<evidence type="ECO:0000313" key="13">
    <source>
        <dbReference type="Proteomes" id="UP000016587"/>
    </source>
</evidence>
<evidence type="ECO:0000259" key="9">
    <source>
        <dbReference type="PROSITE" id="PS50109"/>
    </source>
</evidence>
<dbReference type="KEGG" id="dgg:DGI_0667"/>
<sequence length="509" mass="54677">MSSAAPFNLALVGRPEVLERALATLMRPDAAEAAPGLQVCCVLPEPPGESPALPSGVQIHATLAALLTAHPDLHLLLDLRDDPDAFAALKTAVSAQTPPLAGRLSVGDRHCFALLETLLGADVLRRTWRMELQQTRSVLDALFEQSDDEILLLDARGAVVDANPRACERRGCTRDELLGRPYNQLDVPPCTCQQEEGAPCPVSQAMDTNTIQEATLPLVEQDGGLRTLRVVAHPILGPDGALENLLEIRRDITEMLEMHRRLQQSERLAAIGELSTYIAHEIRNPLFAIAGFANSLIRSSSLDDDAREKAGIILDESRRLDAILKSTLNFARPLQSADVSPTALDCNQLVQDTAELFALKCHEQGIALQLALAPSLPLIRVDGELVKQCVINCIKNSMEALEQQGTAGTIVLRTAFSPPFVSIAVEDDGPGIPEDIRPRIFNPFFSTKNQGSGLGLAMTKKIIEEMGGEVHLVSQEGQGATITLILPALPAGNARPGGGLRGSSPGREL</sequence>
<keyword evidence="8" id="KW-0902">Two-component regulatory system</keyword>
<dbReference type="InterPro" id="IPR003661">
    <property type="entry name" value="HisK_dim/P_dom"/>
</dbReference>
<dbReference type="Gene3D" id="3.30.565.10">
    <property type="entry name" value="Histidine kinase-like ATPase, C-terminal domain"/>
    <property type="match status" value="1"/>
</dbReference>
<reference evidence="12 13" key="1">
    <citation type="journal article" date="2013" name="J. Bacteriol.">
        <title>Roles of HynAB and Ech, the only two hydrogenases found in the model sulfate reducer Desulfovibrio gigas.</title>
        <authorList>
            <person name="Morais-Silva F.O."/>
            <person name="Santos C.I."/>
            <person name="Rodrigues R."/>
            <person name="Pereira I.A."/>
            <person name="Rodrigues-Pousada C."/>
        </authorList>
    </citation>
    <scope>NUCLEOTIDE SEQUENCE [LARGE SCALE GENOMIC DNA]</scope>
    <source>
        <strain evidence="13">ATCC 19364 / DSM 1382 / NCIMB 9332 / VKM B-1759</strain>
    </source>
</reference>
<evidence type="ECO:0000259" key="11">
    <source>
        <dbReference type="PROSITE" id="PS50113"/>
    </source>
</evidence>
<dbReference type="InterPro" id="IPR036097">
    <property type="entry name" value="HisK_dim/P_sf"/>
</dbReference>
<dbReference type="Pfam" id="PF00512">
    <property type="entry name" value="HisKA"/>
    <property type="match status" value="1"/>
</dbReference>
<evidence type="ECO:0000256" key="6">
    <source>
        <dbReference type="ARBA" id="ARBA00022777"/>
    </source>
</evidence>
<keyword evidence="13" id="KW-1185">Reference proteome</keyword>
<dbReference type="NCBIfam" id="TIGR00229">
    <property type="entry name" value="sensory_box"/>
    <property type="match status" value="1"/>
</dbReference>
<evidence type="ECO:0000256" key="1">
    <source>
        <dbReference type="ARBA" id="ARBA00000085"/>
    </source>
</evidence>
<dbReference type="InterPro" id="IPR000700">
    <property type="entry name" value="PAS-assoc_C"/>
</dbReference>
<keyword evidence="4" id="KW-0808">Transferase</keyword>
<feature type="domain" description="PAS" evidence="10">
    <location>
        <begin position="135"/>
        <end position="180"/>
    </location>
</feature>
<feature type="domain" description="Histidine kinase" evidence="9">
    <location>
        <begin position="277"/>
        <end position="490"/>
    </location>
</feature>
<dbReference type="SUPFAM" id="SSF55785">
    <property type="entry name" value="PYP-like sensor domain (PAS domain)"/>
    <property type="match status" value="1"/>
</dbReference>
<evidence type="ECO:0000259" key="10">
    <source>
        <dbReference type="PROSITE" id="PS50112"/>
    </source>
</evidence>
<dbReference type="InterPro" id="IPR003594">
    <property type="entry name" value="HATPase_dom"/>
</dbReference>
<keyword evidence="7" id="KW-0067">ATP-binding</keyword>
<dbReference type="CDD" id="cd00075">
    <property type="entry name" value="HATPase"/>
    <property type="match status" value="1"/>
</dbReference>
<dbReference type="PROSITE" id="PS50109">
    <property type="entry name" value="HIS_KIN"/>
    <property type="match status" value="1"/>
</dbReference>
<keyword evidence="5" id="KW-0547">Nucleotide-binding</keyword>
<dbReference type="SUPFAM" id="SSF55874">
    <property type="entry name" value="ATPase domain of HSP90 chaperone/DNA topoisomerase II/histidine kinase"/>
    <property type="match status" value="1"/>
</dbReference>
<reference evidence="13" key="2">
    <citation type="submission" date="2013-07" db="EMBL/GenBank/DDBJ databases">
        <authorList>
            <person name="Morais-Silva F.O."/>
            <person name="Rezende A.M."/>
            <person name="Pimentel C."/>
            <person name="Resende D.M."/>
            <person name="Santos C.I."/>
            <person name="Clemente C."/>
            <person name="de Oliveira L.M."/>
            <person name="da Silva S.M."/>
            <person name="Costa D.A."/>
            <person name="Varela-Raposo A."/>
            <person name="Horacio E.C.A."/>
            <person name="Matos M."/>
            <person name="Flores O."/>
            <person name="Ruiz J.C."/>
            <person name="Rodrigues-Pousada C."/>
        </authorList>
    </citation>
    <scope>NUCLEOTIDE SEQUENCE [LARGE SCALE GENOMIC DNA]</scope>
    <source>
        <strain evidence="13">ATCC 19364 / DSM 1382 / NCIMB 9332 / VKM B-1759</strain>
    </source>
</reference>
<dbReference type="InterPro" id="IPR035965">
    <property type="entry name" value="PAS-like_dom_sf"/>
</dbReference>
<dbReference type="AlphaFoldDB" id="T2G8U1"/>
<evidence type="ECO:0000313" key="12">
    <source>
        <dbReference type="EMBL" id="AGW12574.1"/>
    </source>
</evidence>
<organism evidence="12 13">
    <name type="scientific">Megalodesulfovibrio gigas (strain ATCC 19364 / DSM 1382 / NCIMB 9332 / VKM B-1759)</name>
    <name type="common">Desulfovibrio gigas</name>
    <dbReference type="NCBI Taxonomy" id="1121448"/>
    <lineage>
        <taxon>Bacteria</taxon>
        <taxon>Pseudomonadati</taxon>
        <taxon>Thermodesulfobacteriota</taxon>
        <taxon>Desulfovibrionia</taxon>
        <taxon>Desulfovibrionales</taxon>
        <taxon>Desulfovibrionaceae</taxon>
        <taxon>Megalodesulfovibrio</taxon>
    </lineage>
</organism>
<name>T2G8U1_MEGG1</name>
<dbReference type="InterPro" id="IPR004358">
    <property type="entry name" value="Sig_transdc_His_kin-like_C"/>
</dbReference>
<dbReference type="SMART" id="SM00388">
    <property type="entry name" value="HisKA"/>
    <property type="match status" value="1"/>
</dbReference>
<dbReference type="SUPFAM" id="SSF47384">
    <property type="entry name" value="Homodimeric domain of signal transducing histidine kinase"/>
    <property type="match status" value="1"/>
</dbReference>
<dbReference type="InterPro" id="IPR013656">
    <property type="entry name" value="PAS_4"/>
</dbReference>
<evidence type="ECO:0000256" key="4">
    <source>
        <dbReference type="ARBA" id="ARBA00022679"/>
    </source>
</evidence>
<evidence type="ECO:0000256" key="7">
    <source>
        <dbReference type="ARBA" id="ARBA00022840"/>
    </source>
</evidence>
<dbReference type="PROSITE" id="PS50112">
    <property type="entry name" value="PAS"/>
    <property type="match status" value="1"/>
</dbReference>
<dbReference type="SMART" id="SM00387">
    <property type="entry name" value="HATPase_c"/>
    <property type="match status" value="1"/>
</dbReference>
<dbReference type="InterPro" id="IPR036890">
    <property type="entry name" value="HATPase_C_sf"/>
</dbReference>
<dbReference type="HOGENOM" id="CLU_000445_114_39_7"/>
<dbReference type="PATRIC" id="fig|1121448.10.peg.673"/>
<dbReference type="CDD" id="cd00082">
    <property type="entry name" value="HisKA"/>
    <property type="match status" value="1"/>
</dbReference>
<dbReference type="Proteomes" id="UP000016587">
    <property type="component" value="Chromosome"/>
</dbReference>
<comment type="catalytic activity">
    <reaction evidence="1">
        <text>ATP + protein L-histidine = ADP + protein N-phospho-L-histidine.</text>
        <dbReference type="EC" id="2.7.13.3"/>
    </reaction>
</comment>
<dbReference type="eggNOG" id="COG4191">
    <property type="taxonomic scope" value="Bacteria"/>
</dbReference>
<dbReference type="Gene3D" id="3.30.450.20">
    <property type="entry name" value="PAS domain"/>
    <property type="match status" value="1"/>
</dbReference>
<evidence type="ECO:0000256" key="2">
    <source>
        <dbReference type="ARBA" id="ARBA00012438"/>
    </source>
</evidence>
<evidence type="ECO:0000256" key="3">
    <source>
        <dbReference type="ARBA" id="ARBA00022553"/>
    </source>
</evidence>
<dbReference type="OrthoDB" id="1931120at2"/>
<dbReference type="Pfam" id="PF08448">
    <property type="entry name" value="PAS_4"/>
    <property type="match status" value="1"/>
</dbReference>
<keyword evidence="3" id="KW-0597">Phosphoprotein</keyword>
<protein>
    <recommendedName>
        <fullName evidence="2">histidine kinase</fullName>
        <ecNumber evidence="2">2.7.13.3</ecNumber>
    </recommendedName>
</protein>